<evidence type="ECO:0000313" key="1">
    <source>
        <dbReference type="EMBL" id="GBP62365.1"/>
    </source>
</evidence>
<comment type="caution">
    <text evidence="1">The sequence shown here is derived from an EMBL/GenBank/DDBJ whole genome shotgun (WGS) entry which is preliminary data.</text>
</comment>
<evidence type="ECO:0000313" key="2">
    <source>
        <dbReference type="Proteomes" id="UP000299102"/>
    </source>
</evidence>
<organism evidence="1 2">
    <name type="scientific">Eumeta variegata</name>
    <name type="common">Bagworm moth</name>
    <name type="synonym">Eumeta japonica</name>
    <dbReference type="NCBI Taxonomy" id="151549"/>
    <lineage>
        <taxon>Eukaryota</taxon>
        <taxon>Metazoa</taxon>
        <taxon>Ecdysozoa</taxon>
        <taxon>Arthropoda</taxon>
        <taxon>Hexapoda</taxon>
        <taxon>Insecta</taxon>
        <taxon>Pterygota</taxon>
        <taxon>Neoptera</taxon>
        <taxon>Endopterygota</taxon>
        <taxon>Lepidoptera</taxon>
        <taxon>Glossata</taxon>
        <taxon>Ditrysia</taxon>
        <taxon>Tineoidea</taxon>
        <taxon>Psychidae</taxon>
        <taxon>Oiketicinae</taxon>
        <taxon>Eumeta</taxon>
    </lineage>
</organism>
<dbReference type="Proteomes" id="UP000299102">
    <property type="component" value="Unassembled WGS sequence"/>
</dbReference>
<dbReference type="AlphaFoldDB" id="A0A4C1XJI8"/>
<name>A0A4C1XJI8_EUMVA</name>
<gene>
    <name evidence="1" type="ORF">EVAR_47250_1</name>
</gene>
<sequence>MMKQEVVNSDVITQVVVALAGSRAPTCPADQARFAARARTSAPINPLSRKLRSRRGSVVTKNRCHRCDVNAGNDSSTLSLLLIGQIARDQDRTRAFRFEGTPLAAELSPLYV</sequence>
<reference evidence="1 2" key="1">
    <citation type="journal article" date="2019" name="Commun. Biol.">
        <title>The bagworm genome reveals a unique fibroin gene that provides high tensile strength.</title>
        <authorList>
            <person name="Kono N."/>
            <person name="Nakamura H."/>
            <person name="Ohtoshi R."/>
            <person name="Tomita M."/>
            <person name="Numata K."/>
            <person name="Arakawa K."/>
        </authorList>
    </citation>
    <scope>NUCLEOTIDE SEQUENCE [LARGE SCALE GENOMIC DNA]</scope>
</reference>
<keyword evidence="2" id="KW-1185">Reference proteome</keyword>
<protein>
    <submittedName>
        <fullName evidence="1">Uncharacterized protein</fullName>
    </submittedName>
</protein>
<accession>A0A4C1XJI8</accession>
<proteinExistence type="predicted"/>
<dbReference type="EMBL" id="BGZK01000840">
    <property type="protein sequence ID" value="GBP62365.1"/>
    <property type="molecule type" value="Genomic_DNA"/>
</dbReference>